<dbReference type="EMBL" id="BART01040579">
    <property type="protein sequence ID" value="GAH30144.1"/>
    <property type="molecule type" value="Genomic_DNA"/>
</dbReference>
<keyword evidence="1" id="KW-0175">Coiled coil</keyword>
<protein>
    <submittedName>
        <fullName evidence="3">Uncharacterized protein</fullName>
    </submittedName>
</protein>
<proteinExistence type="predicted"/>
<organism evidence="3">
    <name type="scientific">marine sediment metagenome</name>
    <dbReference type="NCBI Taxonomy" id="412755"/>
    <lineage>
        <taxon>unclassified sequences</taxon>
        <taxon>metagenomes</taxon>
        <taxon>ecological metagenomes</taxon>
    </lineage>
</organism>
<reference evidence="3" key="1">
    <citation type="journal article" date="2014" name="Front. Microbiol.">
        <title>High frequency of phylogenetically diverse reductive dehalogenase-homologous genes in deep subseafloor sedimentary metagenomes.</title>
        <authorList>
            <person name="Kawai M."/>
            <person name="Futagami T."/>
            <person name="Toyoda A."/>
            <person name="Takaki Y."/>
            <person name="Nishi S."/>
            <person name="Hori S."/>
            <person name="Arai W."/>
            <person name="Tsubouchi T."/>
            <person name="Morono Y."/>
            <person name="Uchiyama I."/>
            <person name="Ito T."/>
            <person name="Fujiyama A."/>
            <person name="Inagaki F."/>
            <person name="Takami H."/>
        </authorList>
    </citation>
    <scope>NUCLEOTIDE SEQUENCE</scope>
    <source>
        <strain evidence="3">Expedition CK06-06</strain>
    </source>
</reference>
<feature type="transmembrane region" description="Helical" evidence="2">
    <location>
        <begin position="63"/>
        <end position="79"/>
    </location>
</feature>
<comment type="caution">
    <text evidence="3">The sequence shown here is derived from an EMBL/GenBank/DDBJ whole genome shotgun (WGS) entry which is preliminary data.</text>
</comment>
<accession>X1FL98</accession>
<keyword evidence="2" id="KW-0812">Transmembrane</keyword>
<dbReference type="AlphaFoldDB" id="X1FL98"/>
<sequence length="80" mass="10022">MWLFLKIIHIYDDNLPIKQEKLRKNEKRRDDLEEDLDKIKKNRLETQEKLNLERKQLKDNEDFLLLMFVEFLVILYFLIQ</sequence>
<feature type="non-terminal residue" evidence="3">
    <location>
        <position position="80"/>
    </location>
</feature>
<keyword evidence="2" id="KW-1133">Transmembrane helix</keyword>
<name>X1FL98_9ZZZZ</name>
<evidence type="ECO:0000256" key="1">
    <source>
        <dbReference type="SAM" id="Coils"/>
    </source>
</evidence>
<gene>
    <name evidence="3" type="ORF">S01H4_65949</name>
</gene>
<evidence type="ECO:0000256" key="2">
    <source>
        <dbReference type="SAM" id="Phobius"/>
    </source>
</evidence>
<feature type="coiled-coil region" evidence="1">
    <location>
        <begin position="15"/>
        <end position="56"/>
    </location>
</feature>
<evidence type="ECO:0000313" key="3">
    <source>
        <dbReference type="EMBL" id="GAH30144.1"/>
    </source>
</evidence>
<keyword evidence="2" id="KW-0472">Membrane</keyword>